<dbReference type="Pfam" id="PF00072">
    <property type="entry name" value="Response_reg"/>
    <property type="match status" value="1"/>
</dbReference>
<dbReference type="GeneID" id="54404066"/>
<dbReference type="InterPro" id="IPR001789">
    <property type="entry name" value="Sig_transdc_resp-reg_receiver"/>
</dbReference>
<feature type="domain" description="Histidine kinase" evidence="8">
    <location>
        <begin position="416"/>
        <end position="656"/>
    </location>
</feature>
<evidence type="ECO:0000313" key="11">
    <source>
        <dbReference type="Proteomes" id="UP000799771"/>
    </source>
</evidence>
<keyword evidence="3 6" id="KW-0597">Phosphoprotein</keyword>
<dbReference type="AlphaFoldDB" id="A0A6A6AF58"/>
<dbReference type="SMART" id="SM00387">
    <property type="entry name" value="HATPase_c"/>
    <property type="match status" value="1"/>
</dbReference>
<dbReference type="GO" id="GO:0005886">
    <property type="term" value="C:plasma membrane"/>
    <property type="evidence" value="ECO:0007669"/>
    <property type="project" value="TreeGrafter"/>
</dbReference>
<dbReference type="InterPro" id="IPR004358">
    <property type="entry name" value="Sig_transdc_His_kin-like_C"/>
</dbReference>
<dbReference type="EMBL" id="ML977504">
    <property type="protein sequence ID" value="KAF2130186.1"/>
    <property type="molecule type" value="Genomic_DNA"/>
</dbReference>
<dbReference type="SUPFAM" id="SSF47384">
    <property type="entry name" value="Homodimeric domain of signal transducing histidine kinase"/>
    <property type="match status" value="1"/>
</dbReference>
<dbReference type="Gene3D" id="3.30.450.40">
    <property type="match status" value="1"/>
</dbReference>
<dbReference type="InterPro" id="IPR003594">
    <property type="entry name" value="HATPase_dom"/>
</dbReference>
<dbReference type="PROSITE" id="PS50109">
    <property type="entry name" value="HIS_KIN"/>
    <property type="match status" value="1"/>
</dbReference>
<evidence type="ECO:0000256" key="5">
    <source>
        <dbReference type="ARBA" id="ARBA00022777"/>
    </source>
</evidence>
<dbReference type="Gene3D" id="1.10.287.130">
    <property type="match status" value="1"/>
</dbReference>
<dbReference type="Gene3D" id="3.30.565.10">
    <property type="entry name" value="Histidine kinase-like ATPase, C-terminal domain"/>
    <property type="match status" value="1"/>
</dbReference>
<dbReference type="SUPFAM" id="SSF55874">
    <property type="entry name" value="ATPase domain of HSP90 chaperone/DNA topoisomerase II/histidine kinase"/>
    <property type="match status" value="1"/>
</dbReference>
<keyword evidence="4" id="KW-0808">Transferase</keyword>
<keyword evidence="11" id="KW-1185">Reference proteome</keyword>
<evidence type="ECO:0000313" key="10">
    <source>
        <dbReference type="EMBL" id="KAF2130186.1"/>
    </source>
</evidence>
<dbReference type="SMART" id="SM00448">
    <property type="entry name" value="REC"/>
    <property type="match status" value="1"/>
</dbReference>
<feature type="domain" description="Response regulatory" evidence="9">
    <location>
        <begin position="868"/>
        <end position="1010"/>
    </location>
</feature>
<dbReference type="CDD" id="cd17546">
    <property type="entry name" value="REC_hyHK_CKI1_RcsC-like"/>
    <property type="match status" value="1"/>
</dbReference>
<dbReference type="InterPro" id="IPR005467">
    <property type="entry name" value="His_kinase_dom"/>
</dbReference>
<evidence type="ECO:0000259" key="8">
    <source>
        <dbReference type="PROSITE" id="PS50109"/>
    </source>
</evidence>
<name>A0A6A6AF58_9PLEO</name>
<dbReference type="OrthoDB" id="21225at2759"/>
<protein>
    <recommendedName>
        <fullName evidence="2">histidine kinase</fullName>
        <ecNumber evidence="2">2.7.13.3</ecNumber>
    </recommendedName>
</protein>
<evidence type="ECO:0000259" key="9">
    <source>
        <dbReference type="PROSITE" id="PS50110"/>
    </source>
</evidence>
<dbReference type="InterPro" id="IPR036097">
    <property type="entry name" value="HisK_dim/P_sf"/>
</dbReference>
<dbReference type="RefSeq" id="XP_033524573.1">
    <property type="nucleotide sequence ID" value="XM_033663634.1"/>
</dbReference>
<dbReference type="Pfam" id="PF00512">
    <property type="entry name" value="HisKA"/>
    <property type="match status" value="1"/>
</dbReference>
<dbReference type="SUPFAM" id="SSF55781">
    <property type="entry name" value="GAF domain-like"/>
    <property type="match status" value="1"/>
</dbReference>
<comment type="catalytic activity">
    <reaction evidence="1">
        <text>ATP + protein L-histidine = ADP + protein N-phospho-L-histidine.</text>
        <dbReference type="EC" id="2.7.13.3"/>
    </reaction>
</comment>
<dbReference type="Proteomes" id="UP000799771">
    <property type="component" value="Unassembled WGS sequence"/>
</dbReference>
<organism evidence="10 11">
    <name type="scientific">Dothidotthia symphoricarpi CBS 119687</name>
    <dbReference type="NCBI Taxonomy" id="1392245"/>
    <lineage>
        <taxon>Eukaryota</taxon>
        <taxon>Fungi</taxon>
        <taxon>Dikarya</taxon>
        <taxon>Ascomycota</taxon>
        <taxon>Pezizomycotina</taxon>
        <taxon>Dothideomycetes</taxon>
        <taxon>Pleosporomycetidae</taxon>
        <taxon>Pleosporales</taxon>
        <taxon>Dothidotthiaceae</taxon>
        <taxon>Dothidotthia</taxon>
    </lineage>
</organism>
<dbReference type="InterPro" id="IPR011006">
    <property type="entry name" value="CheY-like_superfamily"/>
</dbReference>
<dbReference type="InterPro" id="IPR036890">
    <property type="entry name" value="HATPase_C_sf"/>
</dbReference>
<feature type="modified residue" description="4-aspartylphosphate" evidence="6">
    <location>
        <position position="940"/>
    </location>
</feature>
<dbReference type="Gene3D" id="3.40.50.2300">
    <property type="match status" value="1"/>
</dbReference>
<evidence type="ECO:0000256" key="2">
    <source>
        <dbReference type="ARBA" id="ARBA00012438"/>
    </source>
</evidence>
<dbReference type="SUPFAM" id="SSF52172">
    <property type="entry name" value="CheY-like"/>
    <property type="match status" value="1"/>
</dbReference>
<dbReference type="PROSITE" id="PS50110">
    <property type="entry name" value="RESPONSE_REGULATORY"/>
    <property type="match status" value="1"/>
</dbReference>
<dbReference type="GO" id="GO:0009927">
    <property type="term" value="F:histidine phosphotransfer kinase activity"/>
    <property type="evidence" value="ECO:0007669"/>
    <property type="project" value="TreeGrafter"/>
</dbReference>
<dbReference type="Pfam" id="PF02518">
    <property type="entry name" value="HATPase_c"/>
    <property type="match status" value="1"/>
</dbReference>
<dbReference type="GO" id="GO:0000155">
    <property type="term" value="F:phosphorelay sensor kinase activity"/>
    <property type="evidence" value="ECO:0007669"/>
    <property type="project" value="InterPro"/>
</dbReference>
<evidence type="ECO:0000256" key="6">
    <source>
        <dbReference type="PROSITE-ProRule" id="PRU00169"/>
    </source>
</evidence>
<proteinExistence type="predicted"/>
<reference evidence="10" key="1">
    <citation type="journal article" date="2020" name="Stud. Mycol.">
        <title>101 Dothideomycetes genomes: a test case for predicting lifestyles and emergence of pathogens.</title>
        <authorList>
            <person name="Haridas S."/>
            <person name="Albert R."/>
            <person name="Binder M."/>
            <person name="Bloem J."/>
            <person name="Labutti K."/>
            <person name="Salamov A."/>
            <person name="Andreopoulos B."/>
            <person name="Baker S."/>
            <person name="Barry K."/>
            <person name="Bills G."/>
            <person name="Bluhm B."/>
            <person name="Cannon C."/>
            <person name="Castanera R."/>
            <person name="Culley D."/>
            <person name="Daum C."/>
            <person name="Ezra D."/>
            <person name="Gonzalez J."/>
            <person name="Henrissat B."/>
            <person name="Kuo A."/>
            <person name="Liang C."/>
            <person name="Lipzen A."/>
            <person name="Lutzoni F."/>
            <person name="Magnuson J."/>
            <person name="Mondo S."/>
            <person name="Nolan M."/>
            <person name="Ohm R."/>
            <person name="Pangilinan J."/>
            <person name="Park H.-J."/>
            <person name="Ramirez L."/>
            <person name="Alfaro M."/>
            <person name="Sun H."/>
            <person name="Tritt A."/>
            <person name="Yoshinaga Y."/>
            <person name="Zwiers L.-H."/>
            <person name="Turgeon B."/>
            <person name="Goodwin S."/>
            <person name="Spatafora J."/>
            <person name="Crous P."/>
            <person name="Grigoriev I."/>
        </authorList>
    </citation>
    <scope>NUCLEOTIDE SEQUENCE</scope>
    <source>
        <strain evidence="10">CBS 119687</strain>
    </source>
</reference>
<keyword evidence="5 10" id="KW-0418">Kinase</keyword>
<dbReference type="PANTHER" id="PTHR43047:SF72">
    <property type="entry name" value="OSMOSENSING HISTIDINE PROTEIN KINASE SLN1"/>
    <property type="match status" value="1"/>
</dbReference>
<dbReference type="InterPro" id="IPR029016">
    <property type="entry name" value="GAF-like_dom_sf"/>
</dbReference>
<dbReference type="SMART" id="SM00388">
    <property type="entry name" value="HisKA"/>
    <property type="match status" value="1"/>
</dbReference>
<evidence type="ECO:0000256" key="7">
    <source>
        <dbReference type="SAM" id="MobiDB-lite"/>
    </source>
</evidence>
<sequence length="1016" mass="113037">MPPVYGQRTPFFPKADAAVLRSKHAPPSPTSRPTAVAPLLDVENARTPLDPWSKQVAEAVYPTKSDLWAPAPVPERPVTCDVDKYLFPMLTSNERLRLTVLFYYTHGVLEDTELMSRLQEKVHLARETAGWEYVIAGLIDHNTFTRMVTVGLPLAILPRRESTCAHTLNQPAGSIFNLANMTEDWRFRKSPHVDQGGLRAYAGAPLRFETESGEHVALGSLCVASNSPQEPLSKSQQQALARLADWIVSDIVHSARSRRQRQRRWMLELLSVVQQRSEQGANVEEVILEILRQVYPSTTVNIQRSYDGMIQFAGGPSLLASELEQGLWEDYEHFDFLIEHRNHEDLIADRVVRVIAAQCASQSTPTFLVVGSNDFRLVFDDVDSWFVNMCAANLCRFWQSHALKEALAAKENFLRGITHQLRTPIHGILGSVELLIEELNTRNLIGSTTASSPFMTPDTDKMDPYVYIKTIRTSARELISTVNSLIKLNRWADVAQTERLTGLYAISEIEKALLDETTQVLRDDVPVRASIVFTSLLPSNCDLLAIDLPLFVDCIQPLLINAFQNTSGGVVALTISISNDFQSLVVDVEDTGRGISLTNQRRIFGAYEKVDTNTTDAGLGLTLATKSASLMNGHVSLVSSEVGKGSHFRAVFAKPVTACSFPLLKPIKDNRLERPLVFHRITPSLETSLLGHHFSQHLTSLGYVQSENPDEPLLIIDYTSDLSKLHGQVLRVNSKQIAICLVPESECFINFDNKMVLIENRVIYVRGPFLSITLKDALAQANALFDDLASKEEENKSYFDVPNINFYPPTTGDNDANDETGPPAPSPSPRDSAFSPTVQLDLAQLLQKLHMAQLPLVSEEQPASTKPMTLLVDDNAVNLRLLEMYCSRRKIPYRTAADGQQAVDIFAAHNAVPPTIYDPLLQQDLVTKPRVEPFQLVLMDLQMPVCDGIDATRQIRALERKHGSEKSVMFIVTGQDSPSDRANAEEAGADGYLVKPVGPKALDRSVKQWFPHAEIK</sequence>
<evidence type="ECO:0000256" key="1">
    <source>
        <dbReference type="ARBA" id="ARBA00000085"/>
    </source>
</evidence>
<gene>
    <name evidence="10" type="ORF">P153DRAFT_289126</name>
</gene>
<dbReference type="InterPro" id="IPR003661">
    <property type="entry name" value="HisK_dim/P_dom"/>
</dbReference>
<dbReference type="PANTHER" id="PTHR43047">
    <property type="entry name" value="TWO-COMPONENT HISTIDINE PROTEIN KINASE"/>
    <property type="match status" value="1"/>
</dbReference>
<evidence type="ECO:0000256" key="4">
    <source>
        <dbReference type="ARBA" id="ARBA00022679"/>
    </source>
</evidence>
<dbReference type="EC" id="2.7.13.3" evidence="2"/>
<accession>A0A6A6AF58</accession>
<feature type="region of interest" description="Disordered" evidence="7">
    <location>
        <begin position="809"/>
        <end position="834"/>
    </location>
</feature>
<dbReference type="PRINTS" id="PR00344">
    <property type="entry name" value="BCTRLSENSOR"/>
</dbReference>
<dbReference type="CDD" id="cd00082">
    <property type="entry name" value="HisKA"/>
    <property type="match status" value="1"/>
</dbReference>
<evidence type="ECO:0000256" key="3">
    <source>
        <dbReference type="ARBA" id="ARBA00022553"/>
    </source>
</evidence>